<organism evidence="1 2">
    <name type="scientific">Geitlerinema calcuttense NRMC-F 0142</name>
    <dbReference type="NCBI Taxonomy" id="2922238"/>
    <lineage>
        <taxon>Bacteria</taxon>
        <taxon>Bacillati</taxon>
        <taxon>Cyanobacteriota</taxon>
        <taxon>Cyanophyceae</taxon>
        <taxon>Geitlerinematales</taxon>
        <taxon>Geitlerinemataceae</taxon>
        <taxon>Geitlerinema</taxon>
    </lineage>
</organism>
<name>A0ABT7LZK6_9CYAN</name>
<evidence type="ECO:0000313" key="2">
    <source>
        <dbReference type="Proteomes" id="UP001230986"/>
    </source>
</evidence>
<dbReference type="Pfam" id="PF11320">
    <property type="entry name" value="DUF3122"/>
    <property type="match status" value="1"/>
</dbReference>
<dbReference type="InterPro" id="IPR021469">
    <property type="entry name" value="DUF3122"/>
</dbReference>
<reference evidence="1 2" key="1">
    <citation type="submission" date="2023-06" db="EMBL/GenBank/DDBJ databases">
        <title>Whole genome sequence of Oscillatoria calcuttensis NRMC-F 0142.</title>
        <authorList>
            <person name="Shakena Fathima T."/>
            <person name="Muralitharan G."/>
            <person name="Thajuddin N."/>
        </authorList>
    </citation>
    <scope>NUCLEOTIDE SEQUENCE [LARGE SCALE GENOMIC DNA]</scope>
    <source>
        <strain evidence="1 2">NRMC-F 0142</strain>
    </source>
</reference>
<keyword evidence="2" id="KW-1185">Reference proteome</keyword>
<sequence length="171" mass="19125">MMNKPLLFRFLLGILILFLSVPSLPAIAVNPTLGTIRQLEEVPGQMVYQSRQNLRDTQGNVWIAIAFKRPDDLLYLRLVGFPGVVEIDRTQPLRLIDSLNHTQLASDASAQMFIEGVQPHIGQYDLQPLVSELKPEIPLHLELPTVQGTTVILKLPPSFVQDWIAIASLPD</sequence>
<accession>A0ABT7LZK6</accession>
<dbReference type="Proteomes" id="UP001230986">
    <property type="component" value="Unassembled WGS sequence"/>
</dbReference>
<evidence type="ECO:0000313" key="1">
    <source>
        <dbReference type="EMBL" id="MDL5057438.1"/>
    </source>
</evidence>
<dbReference type="EMBL" id="JASVEJ010000030">
    <property type="protein sequence ID" value="MDL5057438.1"/>
    <property type="molecule type" value="Genomic_DNA"/>
</dbReference>
<gene>
    <name evidence="1" type="ORF">QQ055_08205</name>
</gene>
<dbReference type="RefSeq" id="WP_283361026.1">
    <property type="nucleotide sequence ID" value="NZ_JASVEJ010000030.1"/>
</dbReference>
<proteinExistence type="predicted"/>
<protein>
    <submittedName>
        <fullName evidence="1">DUF3122 domain-containing protein</fullName>
    </submittedName>
</protein>
<comment type="caution">
    <text evidence="1">The sequence shown here is derived from an EMBL/GenBank/DDBJ whole genome shotgun (WGS) entry which is preliminary data.</text>
</comment>